<dbReference type="InterPro" id="IPR008979">
    <property type="entry name" value="Galactose-bd-like_sf"/>
</dbReference>
<name>A0A3A9AQ76_9FIRM</name>
<evidence type="ECO:0000313" key="3">
    <source>
        <dbReference type="EMBL" id="RKI89701.1"/>
    </source>
</evidence>
<accession>A0A3A9AQ76</accession>
<dbReference type="Gene3D" id="1.10.3020.10">
    <property type="entry name" value="alpha-amino acid ester hydrolase ( Helical cap domain)"/>
    <property type="match status" value="1"/>
</dbReference>
<feature type="domain" description="Xaa-Pro dipeptidyl-peptidase C-terminal" evidence="2">
    <location>
        <begin position="444"/>
        <end position="671"/>
    </location>
</feature>
<comment type="caution">
    <text evidence="3">The sequence shown here is derived from an EMBL/GenBank/DDBJ whole genome shotgun (WGS) entry which is preliminary data.</text>
</comment>
<protein>
    <submittedName>
        <fullName evidence="3">CocE/NonD family hydrolase</fullName>
    </submittedName>
</protein>
<evidence type="ECO:0000313" key="4">
    <source>
        <dbReference type="Proteomes" id="UP000280696"/>
    </source>
</evidence>
<dbReference type="SUPFAM" id="SSF49785">
    <property type="entry name" value="Galactose-binding domain-like"/>
    <property type="match status" value="1"/>
</dbReference>
<evidence type="ECO:0000259" key="2">
    <source>
        <dbReference type="SMART" id="SM00939"/>
    </source>
</evidence>
<proteinExistence type="predicted"/>
<dbReference type="NCBIfam" id="TIGR00976">
    <property type="entry name" value="CocE_NonD"/>
    <property type="match status" value="1"/>
</dbReference>
<dbReference type="Proteomes" id="UP000280696">
    <property type="component" value="Unassembled WGS sequence"/>
</dbReference>
<reference evidence="3 4" key="1">
    <citation type="submission" date="2018-09" db="EMBL/GenBank/DDBJ databases">
        <title>Murine metabolic-syndrome-specific gut microbial biobank.</title>
        <authorList>
            <person name="Liu C."/>
        </authorList>
    </citation>
    <scope>NUCLEOTIDE SEQUENCE [LARGE SCALE GENOMIC DNA]</scope>
    <source>
        <strain evidence="3 4">0.1xD8-82</strain>
    </source>
</reference>
<dbReference type="RefSeq" id="WP_120471554.1">
    <property type="nucleotide sequence ID" value="NZ_RAYQ01000020.1"/>
</dbReference>
<sequence>MQWNFYLSGILYGRFYEEEQEVFVSRRDAMSGHFLPGEPLSGEVDEYFVQLCKRSLREFFCNKEEYEKIIEKGAEHGVTAFGEEFTKRRAEAYIQRNCKAAKDLFYEDGKIYALLMSARDYTAVLVRDGYEDKTVLSKWKEMYPEETANVSFAGTFFVDTRDGERLATDVYLPEKEGEKAGKKIPAVLVRTPYGKKKGVEIYYRFVQRGYALVVQDTRGREESTGKWQPNYYEVEDGDDTLNWIAGQEWSDGQVSMTGGSYLGYVQWAAAASGNPHLKAMLSNVCAGSAFTDLPRRGGCFTSGMLAWAFAMSEKKFVPDRMIRDDWDRVLDMRPLEEIPKKALGKEIPFLTEWLGHKDMDEMWRRTSWKERYAGGPVPALILSGWFDDNGMGTTEALDLVKDWPEGTWKTILGPWKHGGNTEYDLHGIYMGEDALRYDVDLQSMMWLDHFLKGIDNGIERTPKVEYYTLGENKWKTADSWPPENGKVTRIDLKGERDSYIYDPDNPATHIIDMSENEIEVPEDYTQEEMREDFLLFSSEPFEKPVTVTGDIVAHLFVSCDCPDTDLVLRMTDVDENGKSVKLADGVMGVKYRNGFGAPQYMEPGKVYEVTIRTTKISNTFLPGHRMRFTVTSSAKNFIFPNSNTKGGFNSEEKQKATVRIHQDGAYQSYVEVVMY</sequence>
<dbReference type="Gene3D" id="2.60.120.260">
    <property type="entry name" value="Galactose-binding domain-like"/>
    <property type="match status" value="1"/>
</dbReference>
<dbReference type="AlphaFoldDB" id="A0A3A9AQ76"/>
<dbReference type="Gene3D" id="3.40.50.1820">
    <property type="entry name" value="alpha/beta hydrolase"/>
    <property type="match status" value="1"/>
</dbReference>
<organism evidence="3 4">
    <name type="scientific">Parablautia intestinalis</name>
    <dbReference type="NCBI Taxonomy" id="2320100"/>
    <lineage>
        <taxon>Bacteria</taxon>
        <taxon>Bacillati</taxon>
        <taxon>Bacillota</taxon>
        <taxon>Clostridia</taxon>
        <taxon>Lachnospirales</taxon>
        <taxon>Lachnospiraceae</taxon>
        <taxon>Parablautia</taxon>
    </lineage>
</organism>
<gene>
    <name evidence="3" type="ORF">D7V94_17240</name>
</gene>
<dbReference type="InterPro" id="IPR013736">
    <property type="entry name" value="Xaa-Pro_dipept_C"/>
</dbReference>
<dbReference type="InterPro" id="IPR005674">
    <property type="entry name" value="CocE/Ser_esterase"/>
</dbReference>
<dbReference type="Pfam" id="PF02129">
    <property type="entry name" value="Peptidase_S15"/>
    <property type="match status" value="1"/>
</dbReference>
<dbReference type="InterPro" id="IPR000383">
    <property type="entry name" value="Xaa-Pro-like_dom"/>
</dbReference>
<dbReference type="OrthoDB" id="319764at2"/>
<evidence type="ECO:0000256" key="1">
    <source>
        <dbReference type="ARBA" id="ARBA00022801"/>
    </source>
</evidence>
<dbReference type="GO" id="GO:0008239">
    <property type="term" value="F:dipeptidyl-peptidase activity"/>
    <property type="evidence" value="ECO:0007669"/>
    <property type="project" value="InterPro"/>
</dbReference>
<dbReference type="SUPFAM" id="SSF53474">
    <property type="entry name" value="alpha/beta-Hydrolases"/>
    <property type="match status" value="1"/>
</dbReference>
<keyword evidence="1 3" id="KW-0378">Hydrolase</keyword>
<dbReference type="InterPro" id="IPR029058">
    <property type="entry name" value="AB_hydrolase_fold"/>
</dbReference>
<dbReference type="SMART" id="SM00939">
    <property type="entry name" value="PepX_C"/>
    <property type="match status" value="1"/>
</dbReference>
<dbReference type="EMBL" id="RAYQ01000020">
    <property type="protein sequence ID" value="RKI89701.1"/>
    <property type="molecule type" value="Genomic_DNA"/>
</dbReference>
<dbReference type="Pfam" id="PF08530">
    <property type="entry name" value="PepX_C"/>
    <property type="match status" value="1"/>
</dbReference>
<keyword evidence="4" id="KW-1185">Reference proteome</keyword>